<name>A0A9D4BXN5_DREPO</name>
<keyword evidence="8" id="KW-1185">Reference proteome</keyword>
<evidence type="ECO:0000256" key="2">
    <source>
        <dbReference type="ARBA" id="ARBA00022723"/>
    </source>
</evidence>
<keyword evidence="5" id="KW-0482">Metalloprotease</keyword>
<evidence type="ECO:0000256" key="5">
    <source>
        <dbReference type="ARBA" id="ARBA00023049"/>
    </source>
</evidence>
<evidence type="ECO:0000259" key="6">
    <source>
        <dbReference type="Pfam" id="PF23594"/>
    </source>
</evidence>
<dbReference type="EMBL" id="JAIWYP010000014">
    <property type="protein sequence ID" value="KAH3712885.1"/>
    <property type="molecule type" value="Genomic_DNA"/>
</dbReference>
<comment type="caution">
    <text evidence="7">The sequence shown here is derived from an EMBL/GenBank/DDBJ whole genome shotgun (WGS) entry which is preliminary data.</text>
</comment>
<sequence length="67" mass="7960">MLLNLHKKSWADGLTLQDYRSHCTNNETVVKEMLELARNYHKVRDGIRLEKMEDKIAMCCALSRYKF</sequence>
<accession>A0A9D4BXN5</accession>
<keyword evidence="3" id="KW-0378">Hydrolase</keyword>
<dbReference type="Pfam" id="PF23594">
    <property type="entry name" value="RPN11_C"/>
    <property type="match status" value="1"/>
</dbReference>
<evidence type="ECO:0000256" key="4">
    <source>
        <dbReference type="ARBA" id="ARBA00022833"/>
    </source>
</evidence>
<dbReference type="GO" id="GO:0046872">
    <property type="term" value="F:metal ion binding"/>
    <property type="evidence" value="ECO:0007669"/>
    <property type="project" value="UniProtKB-KW"/>
</dbReference>
<reference evidence="7" key="2">
    <citation type="submission" date="2020-11" db="EMBL/GenBank/DDBJ databases">
        <authorList>
            <person name="McCartney M.A."/>
            <person name="Auch B."/>
            <person name="Kono T."/>
            <person name="Mallez S."/>
            <person name="Becker A."/>
            <person name="Gohl D.M."/>
            <person name="Silverstein K.A.T."/>
            <person name="Koren S."/>
            <person name="Bechman K.B."/>
            <person name="Herman A."/>
            <person name="Abrahante J.E."/>
            <person name="Garbe J."/>
        </authorList>
    </citation>
    <scope>NUCLEOTIDE SEQUENCE</scope>
    <source>
        <strain evidence="7">Duluth1</strain>
        <tissue evidence="7">Whole animal</tissue>
    </source>
</reference>
<dbReference type="Proteomes" id="UP000828390">
    <property type="component" value="Unassembled WGS sequence"/>
</dbReference>
<evidence type="ECO:0000313" key="8">
    <source>
        <dbReference type="Proteomes" id="UP000828390"/>
    </source>
</evidence>
<keyword evidence="2" id="KW-0479">Metal-binding</keyword>
<evidence type="ECO:0000256" key="1">
    <source>
        <dbReference type="ARBA" id="ARBA00022670"/>
    </source>
</evidence>
<protein>
    <recommendedName>
        <fullName evidence="6">26S proteasome regulatory subunit RPN11 C-terminal domain-containing protein</fullName>
    </recommendedName>
</protein>
<reference evidence="7" key="1">
    <citation type="journal article" date="2019" name="bioRxiv">
        <title>The Genome of the Zebra Mussel, Dreissena polymorpha: A Resource for Invasive Species Research.</title>
        <authorList>
            <person name="McCartney M.A."/>
            <person name="Auch B."/>
            <person name="Kono T."/>
            <person name="Mallez S."/>
            <person name="Zhang Y."/>
            <person name="Obille A."/>
            <person name="Becker A."/>
            <person name="Abrahante J.E."/>
            <person name="Garbe J."/>
            <person name="Badalamenti J.P."/>
            <person name="Herman A."/>
            <person name="Mangelson H."/>
            <person name="Liachko I."/>
            <person name="Sullivan S."/>
            <person name="Sone E.D."/>
            <person name="Koren S."/>
            <person name="Silverstein K.A.T."/>
            <person name="Beckman K.B."/>
            <person name="Gohl D.M."/>
        </authorList>
    </citation>
    <scope>NUCLEOTIDE SEQUENCE</scope>
    <source>
        <strain evidence="7">Duluth1</strain>
        <tissue evidence="7">Whole animal</tissue>
    </source>
</reference>
<evidence type="ECO:0000313" key="7">
    <source>
        <dbReference type="EMBL" id="KAH3712885.1"/>
    </source>
</evidence>
<gene>
    <name evidence="7" type="ORF">DPMN_072643</name>
</gene>
<dbReference type="InterPro" id="IPR056263">
    <property type="entry name" value="RPN11_C"/>
</dbReference>
<evidence type="ECO:0000256" key="3">
    <source>
        <dbReference type="ARBA" id="ARBA00022801"/>
    </source>
</evidence>
<organism evidence="7 8">
    <name type="scientific">Dreissena polymorpha</name>
    <name type="common">Zebra mussel</name>
    <name type="synonym">Mytilus polymorpha</name>
    <dbReference type="NCBI Taxonomy" id="45954"/>
    <lineage>
        <taxon>Eukaryota</taxon>
        <taxon>Metazoa</taxon>
        <taxon>Spiralia</taxon>
        <taxon>Lophotrochozoa</taxon>
        <taxon>Mollusca</taxon>
        <taxon>Bivalvia</taxon>
        <taxon>Autobranchia</taxon>
        <taxon>Heteroconchia</taxon>
        <taxon>Euheterodonta</taxon>
        <taxon>Imparidentia</taxon>
        <taxon>Neoheterodontei</taxon>
        <taxon>Myida</taxon>
        <taxon>Dreissenoidea</taxon>
        <taxon>Dreissenidae</taxon>
        <taxon>Dreissena</taxon>
    </lineage>
</organism>
<feature type="domain" description="26S proteasome regulatory subunit RPN11 C-terminal" evidence="6">
    <location>
        <begin position="13"/>
        <end position="51"/>
    </location>
</feature>
<dbReference type="AlphaFoldDB" id="A0A9D4BXN5"/>
<dbReference type="GO" id="GO:0006508">
    <property type="term" value="P:proteolysis"/>
    <property type="evidence" value="ECO:0007669"/>
    <property type="project" value="UniProtKB-KW"/>
</dbReference>
<keyword evidence="1" id="KW-0645">Protease</keyword>
<proteinExistence type="predicted"/>
<dbReference type="GO" id="GO:0008237">
    <property type="term" value="F:metallopeptidase activity"/>
    <property type="evidence" value="ECO:0007669"/>
    <property type="project" value="UniProtKB-KW"/>
</dbReference>
<keyword evidence="4" id="KW-0862">Zinc</keyword>